<sequence length="129" mass="14725">MASDLKTALEQLPELERLAREAICNNYKCKDEAVDIHLEDWLANLEEGMEFVEPRIQSIITKGERKEKKDALLKLFRIYRIGFYPSDADFIVCDYNFGPDPESKYGCCDEFVVVSFDESGGVKEVSTEG</sequence>
<proteinExistence type="predicted"/>
<evidence type="ECO:0000313" key="2">
    <source>
        <dbReference type="Proteomes" id="UP001139028"/>
    </source>
</evidence>
<gene>
    <name evidence="1" type="ORF">MO867_21865</name>
</gene>
<protein>
    <submittedName>
        <fullName evidence="1">DUF2004 domain-containing protein</fullName>
    </submittedName>
</protein>
<comment type="caution">
    <text evidence="1">The sequence shown here is derived from an EMBL/GenBank/DDBJ whole genome shotgun (WGS) entry which is preliminary data.</text>
</comment>
<name>A0A9X2J8L3_9GAMM</name>
<accession>A0A9X2J8L3</accession>
<dbReference type="RefSeq" id="WP_252473092.1">
    <property type="nucleotide sequence ID" value="NZ_JALBWM010000261.1"/>
</dbReference>
<evidence type="ECO:0000313" key="1">
    <source>
        <dbReference type="EMBL" id="MCO1336975.1"/>
    </source>
</evidence>
<keyword evidence="2" id="KW-1185">Reference proteome</keyword>
<reference evidence="1" key="1">
    <citation type="journal article" date="2022" name="Arch. Microbiol.">
        <title>Microbulbifer okhotskensis sp. nov., isolated from a deep bottom sediment of the Okhotsk Sea.</title>
        <authorList>
            <person name="Romanenko L."/>
            <person name="Kurilenko V."/>
            <person name="Otstavnykh N."/>
            <person name="Velansky P."/>
            <person name="Isaeva M."/>
            <person name="Mikhailov V."/>
        </authorList>
    </citation>
    <scope>NUCLEOTIDE SEQUENCE</scope>
    <source>
        <strain evidence="1">OS29</strain>
    </source>
</reference>
<organism evidence="1 2">
    <name type="scientific">Microbulbifer okhotskensis</name>
    <dbReference type="NCBI Taxonomy" id="2926617"/>
    <lineage>
        <taxon>Bacteria</taxon>
        <taxon>Pseudomonadati</taxon>
        <taxon>Pseudomonadota</taxon>
        <taxon>Gammaproteobacteria</taxon>
        <taxon>Cellvibrionales</taxon>
        <taxon>Microbulbiferaceae</taxon>
        <taxon>Microbulbifer</taxon>
    </lineage>
</organism>
<dbReference type="AlphaFoldDB" id="A0A9X2J8L3"/>
<dbReference type="EMBL" id="JALBWM010000261">
    <property type="protein sequence ID" value="MCO1336975.1"/>
    <property type="molecule type" value="Genomic_DNA"/>
</dbReference>
<dbReference type="Proteomes" id="UP001139028">
    <property type="component" value="Unassembled WGS sequence"/>
</dbReference>